<dbReference type="Gene3D" id="3.30.559.10">
    <property type="entry name" value="Chloramphenicol acetyltransferase-like domain"/>
    <property type="match status" value="7"/>
</dbReference>
<keyword evidence="3" id="KW-0597">Phosphoprotein</keyword>
<dbReference type="PANTHER" id="PTHR45527:SF1">
    <property type="entry name" value="FATTY ACID SYNTHASE"/>
    <property type="match status" value="1"/>
</dbReference>
<dbReference type="SUPFAM" id="SSF52777">
    <property type="entry name" value="CoA-dependent acyltransferases"/>
    <property type="match status" value="14"/>
</dbReference>
<feature type="domain" description="Carrier" evidence="5">
    <location>
        <begin position="3614"/>
        <end position="3689"/>
    </location>
</feature>
<feature type="domain" description="Carrier" evidence="5">
    <location>
        <begin position="5749"/>
        <end position="5824"/>
    </location>
</feature>
<dbReference type="InterPro" id="IPR029058">
    <property type="entry name" value="AB_hydrolase_fold"/>
</dbReference>
<dbReference type="InterPro" id="IPR000873">
    <property type="entry name" value="AMP-dep_synth/lig_dom"/>
</dbReference>
<dbReference type="GO" id="GO:0044550">
    <property type="term" value="P:secondary metabolite biosynthetic process"/>
    <property type="evidence" value="ECO:0007669"/>
    <property type="project" value="TreeGrafter"/>
</dbReference>
<proteinExistence type="predicted"/>
<dbReference type="GO" id="GO:0008610">
    <property type="term" value="P:lipid biosynthetic process"/>
    <property type="evidence" value="ECO:0007669"/>
    <property type="project" value="UniProtKB-ARBA"/>
</dbReference>
<feature type="region of interest" description="Disordered" evidence="4">
    <location>
        <begin position="1"/>
        <end position="20"/>
    </location>
</feature>
<dbReference type="SMART" id="SM00823">
    <property type="entry name" value="PKS_PP"/>
    <property type="match status" value="6"/>
</dbReference>
<gene>
    <name evidence="6" type="ORF">R3Q15_20810</name>
</gene>
<dbReference type="Gene3D" id="3.40.50.1820">
    <property type="entry name" value="alpha/beta hydrolase"/>
    <property type="match status" value="1"/>
</dbReference>
<dbReference type="InterPro" id="IPR025110">
    <property type="entry name" value="AMP-bd_C"/>
</dbReference>
<dbReference type="RefSeq" id="WP_317510378.1">
    <property type="nucleotide sequence ID" value="NZ_JAWLKH010000030.1"/>
</dbReference>
<dbReference type="InterPro" id="IPR023213">
    <property type="entry name" value="CAT-like_dom_sf"/>
</dbReference>
<dbReference type="Pfam" id="PF00668">
    <property type="entry name" value="Condensation"/>
    <property type="match status" value="7"/>
</dbReference>
<evidence type="ECO:0000259" key="5">
    <source>
        <dbReference type="PROSITE" id="PS50075"/>
    </source>
</evidence>
<dbReference type="InterPro" id="IPR010071">
    <property type="entry name" value="AA_adenyl_dom"/>
</dbReference>
<dbReference type="Pfam" id="PF00550">
    <property type="entry name" value="PP-binding"/>
    <property type="match status" value="6"/>
</dbReference>
<dbReference type="Gene3D" id="2.30.38.10">
    <property type="entry name" value="Luciferase, Domain 3"/>
    <property type="match status" value="4"/>
</dbReference>
<accession>A0AAE4RC77</accession>
<dbReference type="GO" id="GO:0031177">
    <property type="term" value="F:phosphopantetheine binding"/>
    <property type="evidence" value="ECO:0007669"/>
    <property type="project" value="InterPro"/>
</dbReference>
<feature type="domain" description="Carrier" evidence="5">
    <location>
        <begin position="4662"/>
        <end position="4737"/>
    </location>
</feature>
<reference evidence="6" key="1">
    <citation type="submission" date="2023-10" db="EMBL/GenBank/DDBJ databases">
        <title>Development of a sustainable strategy for remediation of hydrocarbon-contaminated territories based on the waste exchange concept.</title>
        <authorList>
            <person name="Krivoruchko A."/>
        </authorList>
    </citation>
    <scope>NUCLEOTIDE SEQUENCE</scope>
    <source>
        <strain evidence="6">IEGM 1279</strain>
    </source>
</reference>
<dbReference type="SMART" id="SM00824">
    <property type="entry name" value="PKS_TE"/>
    <property type="match status" value="1"/>
</dbReference>
<evidence type="ECO:0000313" key="7">
    <source>
        <dbReference type="Proteomes" id="UP001185922"/>
    </source>
</evidence>
<dbReference type="EMBL" id="JAWLKH010000030">
    <property type="protein sequence ID" value="MDV6314290.1"/>
    <property type="molecule type" value="Genomic_DNA"/>
</dbReference>
<dbReference type="FunFam" id="3.40.50.12780:FF:000012">
    <property type="entry name" value="Non-ribosomal peptide synthetase"/>
    <property type="match status" value="2"/>
</dbReference>
<evidence type="ECO:0000256" key="2">
    <source>
        <dbReference type="ARBA" id="ARBA00022450"/>
    </source>
</evidence>
<dbReference type="InterPro" id="IPR045851">
    <property type="entry name" value="AMP-bd_C_sf"/>
</dbReference>
<comment type="cofactor">
    <cofactor evidence="1">
        <name>pantetheine 4'-phosphate</name>
        <dbReference type="ChEBI" id="CHEBI:47942"/>
    </cofactor>
</comment>
<dbReference type="Pfam" id="PF00975">
    <property type="entry name" value="Thioesterase"/>
    <property type="match status" value="1"/>
</dbReference>
<dbReference type="PROSITE" id="PS00455">
    <property type="entry name" value="AMP_BINDING"/>
    <property type="match status" value="1"/>
</dbReference>
<protein>
    <submittedName>
        <fullName evidence="6">Non-ribosomal peptide synthase/polyketide synthase</fullName>
    </submittedName>
</protein>
<dbReference type="InterPro" id="IPR042099">
    <property type="entry name" value="ANL_N_sf"/>
</dbReference>
<dbReference type="Pfam" id="PF00501">
    <property type="entry name" value="AMP-binding"/>
    <property type="match status" value="5"/>
</dbReference>
<dbReference type="GO" id="GO:0005737">
    <property type="term" value="C:cytoplasm"/>
    <property type="evidence" value="ECO:0007669"/>
    <property type="project" value="TreeGrafter"/>
</dbReference>
<dbReference type="InterPro" id="IPR020806">
    <property type="entry name" value="PKS_PP-bd"/>
</dbReference>
<dbReference type="SUPFAM" id="SSF56801">
    <property type="entry name" value="Acetyl-CoA synthetase-like"/>
    <property type="match status" value="6"/>
</dbReference>
<dbReference type="GO" id="GO:0003824">
    <property type="term" value="F:catalytic activity"/>
    <property type="evidence" value="ECO:0007669"/>
    <property type="project" value="InterPro"/>
</dbReference>
<dbReference type="InterPro" id="IPR001242">
    <property type="entry name" value="Condensation_dom"/>
</dbReference>
<dbReference type="InterPro" id="IPR006162">
    <property type="entry name" value="Ppantetheine_attach_site"/>
</dbReference>
<dbReference type="CDD" id="cd05930">
    <property type="entry name" value="A_NRPS"/>
    <property type="match status" value="3"/>
</dbReference>
<dbReference type="FunFam" id="1.10.1200.10:FF:000016">
    <property type="entry name" value="Non-ribosomal peptide synthase"/>
    <property type="match status" value="1"/>
</dbReference>
<sequence>MRPLSTPPHRGSSTGSDHCSGELDVNAMHGAINDVAERHEVLRTIYPAGSDSGDAAEPLQVVLEYHADLVPVGHTVVSGVAEPDSVVAEEIAATISQPFDVTRDLPLRARILSSSGVDHVLLIALHHIAADGESAPILAREVAEAYDARRTDRAPRWFPLTLQYADYAVWQRHRLGEPDDSDSEMSRQLSYWTQQLRGLPDVLPLPVDRPRALTPDTRAATVRWSLSAPVVAGLRRRASEQRATLFMVIHAAVAAVLARLTSTTEIAVATPVAGRGHRALDQLIGMFVNTVVLRVDVDPQLTGGALLDRVKLADVTAFDHAEVPFERVVDAVDPPRTENVEPLAQVMLVHTAGAEPVMAAATMGDLVAEFVEIDDTTAKFDLSIGTWEDADGALAGSVTYAEALFDQDTAEMVATALQSTLTVLADDPDVPVADIPILTDAQERSQYELAIGQAVSLPPETLVDAADAGARISPDAVALRCAGRSVTHREFAARVSVLARELIASGVGPEDSVVVCVPRSVELVIAIHAVLAAGGQYVPVATDVPADRVRYMIDIAGAEIGLVTAGITVVGGLLNRVIVVDSTNPVDLDTTPVTDAERRAPLLADHAAYTLFTSGSTGRPKGVTVTHRAVLNRLRWGIEEFGIGPDGSVLLKTPVTFDVSVPELFTPPMTGARMVIAPDDAHLDPHAIARLIDDEHITTVHFVPSLLAVFTEVLDHTAGGLLPSLRHLYCSGEVLAPATLGEVRAALPHVRVHNLFGPTEAAVEVTAATLGDHREVVPIGRPIWNTQSFVLDARLRPVPAGVAGELYLGGVQLARGYAARADLTADRFVADPFGQGTRLYRTGDLVRRNRSGELEYLGRSDFQVKLRGQRIELGEIEAVLATVSGVRQAAVTLTQVPGGAEHLVGYLIGPESEESLGRAREAVAGSLPAYMRPTLWVALTDAPLSSAGKLDRKALPAPQFDMLVHDQSDAEPATDAEHVVAGIVSAVLRVEQVPMTSSFFALGGDSIASIRLTSMMRAAGFTLTPRDVFGAATVRDLAQLSRHEPHAVLDELPGGGVGPVGPTPGAAWMLDLADDLADIADFSQSTVLSLPADIDESALREVIVAVVAAHPMLTASLQIDAAGAPVVIAGEGSVDDVVVEIVDHSRPADSAGAPTLDEAVGEAHRRALGALAPTRGRLVSAVGVRIGDGRETVGRLVIAIHHLGVDAVSWPTIVSGLARAWWQFRNGDDPHISARGTSFRRWAEVLSGLADREQEIDWWTAQLPVGTAAVLDPVRDRLRTTVSATHIMDPERTETVLRVADAFGARTDTVLAAALAHALTTGSAAGRLGYGASEVSMLLENHGREESVAPGADLSETVGWFTSFVPVSVDIPDPGTSSARDLATMLKDLKDRQKRMPDNGIAFGALRWLRPGSPLRDRPLPPVTVNYLGALAGSDEAANTVATEFLPVGDAPVLPPSARGDMRALAALTATIGTVTSTRGRTLRLDLTAPEAVLGRDHLDDLATRWDAALSSLAAYVESVGDPGPSETDVIGGGLSQTEIDDLVDRYSVGRSRTAPAIWPPTPLQQGLFYEAERLAGSAAVDETAPATDPYVTQSIIEFAGHHSPTALLPAIRELLARQRVLRSAFTQTASGRPVVVIPPADHPTATDPDFRGIDLTGADVADAAVRIAELAEEDRTRAFHLDSPPLIRFTAISHSSVTGPAHTVVITAHHIILDGWSGPILVADLLAAHLGRPPVTPSVDMESYLEWLDRRDRAAARAAWQDALADATPTLVAPHHAARSRPETRRPYELDARLDAAARARVEERIRQLGSTMSTALHAAWSILLSRLTGEQRVVFGETVSGRPADLDGADAMIGLFINTVPVVADVDPDRTVADLVTALHESRTGLVDHQFLGLGEITRATGHAALFDTLVVYESYPVDTGTVLEGSRTSGLEIRDVTTSDATHYPLALIAAPDGDELSLTVKADLTAVDAEVVEVIASGMVDLLVAFADDPATRLAALDPMPAEMRGTVEAWSRGVVVGLGWGGRSVGSVVAERVGLSGSEVAVWCGDRVVSYGEFGGLVAGVARRLLGLGVGVDSAVGVVMSRSLELLVAVHAVVVVGGRYVPVEVDAPVERVGYMLSTAGVGVVLTRVGEEVVVPSGVSRVVVDCGVGSGVSGGDGGVGLGEVVDEVGVLSPLVGVYTLFTSGSTGRPKGVTVSHGAVVNRLGWMQSLFGVSGDDVVLWKTPVSFDVSVWELFWPLMVGASVVVAEPGGHRDPWYVASVVERFGVSVCHFVPSMLSVFVDALGGDRGAGGGGLGSLRQVFCSGEALGVAGVEGLRGLVPGVRVVNLYGPTEAAVDVTSYVVSGGEVVVPIGRAVPNVSVWVLDSRLRPVPVGVVGELYLGGVQVARGYASRSGLTAERFVADPCGGVGSRLYRTGDRVRWSGVGELEYVGRSDFQVKLRGQRIELGEIESVLQTAPGVVAAAVLVRDDRLVAYLSGDADVPAVRDHAGRRLAPYMVPDTFVVLDDMPLGTSGKIDRKALPEPELGPREIVAPASDTEQLITGIVADVLDLGVDRVSVTDSFFEIGGHSLSATRVAARISHTLSLPFTVRELFDAPSVRAMARWVDERLGGDSVAMISPSGRRIGDGPGDLGSIPRPARLPLSAAQQRMWFINQFDPSSPAYNIPFAMRLHGRLDTVALRAALADVISRHEVLRTRYPQDLDGRPWQDIVPADEVTVDQWWRDGDIETLTTAGFDVTRDLPIRAGLVAASGDHVLVVVLHHIAADGESLRPLVDDLLQAYAARTAGHAPERPSLDVQYADVALWQQRVLGSVDDPDSELGRRARWWQEKLAGLPDVLELPTDRPRPPVASHRGAVVEFEVPEDLASAIDRFARRHGVTAFMVLHAAVAVVLSRLAGSSDIALATPVAGRGRAELDALVGMFVNTVVLRTQVDPGATFGEVIGQVRDTDLDAFGAADVPFEHLVDVLAPTRSEAFAPLAQVMLTLEQTGVGEIAVPGLTVTPVDAGVPAARFDLMIGMTTARDAAGDLTALSGRIVYATDLFEDRTVRRLGERIVDVLTAGLADDTVVVGDIDLADATERAAIADWSRGVVVGLGWGGRSVGSVVAERVGLSGSEVAVWCGDRVVSYGEFGGLVAGVARRLLGLGVGVDSAVGVVMSRSLELLVAVHAVVVVGGRYVPVEVDAPVERVGYMLSTAGVGVVLTRVGEEVVVPSGVSRVVVDCGVGSGVSGGDGGVGLGEVVDEVGVLSPLVGVYTLFTSGSTGRPKGVTVSHGAVVNRLGWMQSLFGVSGDDVVLWKTPVSFDVSVWELFWPLMVGASVVVAEPGGHRDPWYVASVVERFGVSVCHFVPSMLSVFVDALGGDRGAGGGGLGSLRQVFCSGEALGVAGVEGLRGLVPGVRVVNLYGPTEAAVDVTSYVVSGGEVVVPIGRAVPNVSVWVLDSRLRPVPVGVVGELYLGGVQVARGYASRSGLTAERFVADPCGGVGSRLYRTGDRVRWSGVGELEYVGRSDFQVKLRGQRIELGEIESVLQTAPGVTQVVVSVMELPAGEQLVAHLTGPDVDLDTVRTVVEKLPGYMRPTSWVILDEMPSNTAGKIDRKALPLPEFAADEYVAPATPVESAVAEIVADVLGVEEISAGTSFFDAGGNSLAATRLASRLGRALGVTVTVRDVFDDPTVRGLASRIEASDDAVAAPGFATDERPSGPSPRPAVLPLSGAQRRMWFINQYEPEVASYVIPFGFRIRGRVRAEDVRAAIGDVVARHEILRTTYPIGPDGRPHQLIADDGEFDWLVVDSDAEALAVTAVPYDLTRDRPLRARLHSDAMDGALLVIAVHHIAADGASGPVLARDLLTAYVARRDGRAPDWAPLRRQYADHVLELGHGDANAAARRQWWADHLAGAPALLDLPTTYPRPATRETRGATVDFTIPGRTALAADELARATGTSTFMVLHAALAALLGRLSGSGDIVIGTATAGRDGETDDLIGMFVNTVALRSRVAPEAGFADLLGEIRDGDLDALARADVPFDEVIDALGVARAESYAPLVQVLLTTSDVADTATLSGDLSAELAGLDISPVSVADDSAKFDLTVAVRTDPVAGAPWRGTLTYATDLYDDADVRRLADRFVKLLVAAVVDTTTPVGDLDLLAGDEDSGPLSSGDPDPIVVLLPDLFAAAVRSRGDHPAVIDDLGTWTYDELDNASSHLAAELVEQGVGPDDVVVCALGRSARAQLALWAVAKTGAVYCPVDPRYPAERIARVVSAARARVGLTDGSVETAGEDLVWLRLDADRAAALRSRDHRRPPSIRRPVHPDDGAYMIFTSGSTGVPKGVLVTHRGLAGVAAVLRDRHGSGPSSRWLGISSPAFDAAILEVLGAYGSAATLVVVPPEIYGGRELAEFITTHRTTHAFLVTSVAASLPDPASLPFTNVLVGGEAVPDAEKDRWAGHTSFHNGYGPTETTIISVTSPAIGVDESVRLGRPVPGVTAHVLDGRLHAVPPGVVGELYLAGGELARGYHERPALTAERFVPAPFGSPGTRMYRTGDLVRRSRTGELTYVGRSDFQVKLRGQRLELGEIEATLTAHPAVRNAVVVGVGDPVTELAGYVEPSVPGVGLEIAHLREHLAAQLPPYMVPARLCVLDELPRNPVGKIDRGRLPEIDTDDAAGAHTPPSGHTERILAAIVADVLGLEKVSATADFFDIGGNSLSATRLSARAGDRFGVRLGVRDIFEFTTVRRLARRIDTAYDSEPPPAPLVRVVDRPARIPLSYAQQRLWFLNRFEPDSAAYTIPMAVRLRGALDSSALFDAVVDVLARHEILRTVFPADAGEPFQRILTVDDARAALRWDSDTVAADSLISADMGELSTMLGPPGFDITTEIPLRVRLLGVARGGETDDAEHILVILVHHIAADGESMRPVLSDLWTAYLARAEGHPPAFTELPVQFADHALWQRQTLGDVNASDSVLGTQVGYWVNRLSGLPDLLPLPTDRPRPPVASQRGGRVTAAIPADLAARISASSRDRGITDFMTIHAALAILLARLSASRDIAISTPVAGRGHAHLDDLVGMFVNTLVLRSEVDPALDVRDFLDRVRIDDVNALARADVPFDYLVDRLSPARSEAFAPLSQVMLSVLHASATPATAGGAGTTATAGALGALRLDPIAVSTGTTQLDMTVAVTVDTGGAWPVEIVYATDLFDASTIEVMITRLVRVLEALTAHEIDDRPVGEIDLADDAERARIAELVSGPQLSVPWSTVSDAVDVAARRAPDAVALVAGERTLTYAEFTARVSALAHRLADHGVEPDFAVGVCIPRSVELVLAIHGVVAAGGGYVVIDPATPPERLAAMIDAASISVILAADPRPEVLVGVAPEVLVVDSETPVAEAHVAEVSRTAFRRVVNPDNALYTLFTSGSTGTPKGVTVSHRAVLNRLAWMHVREPLSADDVVMLKTPATFDVSVPELFAPLMAGARLVIAEDGRHIDPAYVLDEVRRRRITSIHFVPSMMAAFVEYVGDDVRRRAALASLRRVHASGEALPAATAHAMRALVPDARVDNLYGPTEAAVEVTAHRLRPDDVTVPIGRPIANTTTWVLDDRLQPTPIGVIGELYVGGGQLARGYASRPDLTAERFVADPTGGRGGRLYRTGDLVRWNATGELEYLGRADFQVKLRGQRIELAEIESILARISGISHVAVTVRSGASGEVLVGYLAGDVDLDAVRTRVGETLPQYMRPTQWVVLDEVPLTSTGKLDRRALPAPTAVTTEVVPPADGIERALAGVFADVLAVDEVSVTVSFFDLGGHSLAAMRVVAGVAERLGVDIDIRDIFRAPTVRELARTLTQRRLAAQPLRHRPRPDRIPLSYAQQRIWFINQFDVTSPVYNMPVAFDVHGDPDLDALRAALLDVVARHEPLRTVYPMSHDGVPEQLVVDASAAAALLRWDEATGIDDAMALCGEGFDVTTELPIRVATATIEGGYRVVVVIHHIAGDAASLQILTTELLGGYRQHTAGTDLPVPDPLPVGYTDHTLWQRETLGDLDDPTSLMAAQFDYWSTVLGGIPAALDLPTDRPRPPVVDHRGGRLPIDLGPERSSAVARAARASGVTPFMVCHAAFAATLARLADVDDVSIGAAVSGRGQAATARMIGMFINTVVLRTTFGPDDTVADLLEQVRETDAAAFAHADIPFETLVERLTPVRSTAHAPLVQVMINYLADTTGGSAELPLAQLGEVDGLRVQPVDPGPPPAKVDLTLGLAETNTVDGMVIAGEIDYAAGLFDPETVAVFRDVFHRMVDAITADVPTATDLGEIDLVTDDDRRRLRSPDAPGVVVDPAGRLLPPRIPGELRRSDATSDDSSTGLLARWLEDGGGPRIEVLGRLDRQARIGGLRVDLDQVERMLADLDGVRSSGVVSIPCAAGVEIHGWVSVDADITADDLRRSAVESIAPHCVPSTLTIVDEIPVDDDGRPDHARMSTMIGTAARDADVPERPEAPVGEWEVLVAECMSGVTGVPVTTAVQGFFDVGGTSLSAVRLVAELRRRTGLPVEVAWVFAGPTPRDLGARLAAHRDPERAGGPTAAANGGVVVPLRREGKRSPVFCVHPADGLAWLFGGLAPHLDDRPVYGLQDPYVVAGDLPDATVHDLAVRYVDEIRRIAPDGPYHLVGWSIGGLIAQEMAVELRLRGAEVGVLGLLDSFPADDAEPATVWTDDGEMSLDIDARELAAELLGGWRAVIDVDELVDPAHPGSVAPETIAAAIRDKAIGLGLLDAESFDRMLQRMTSSAERTIAHRPRPYDGDAMLVVATDGEEDSTDEAPNRWAHYLRGDITRIDIDTDHLGIVGSQALAEFGPRIDAALNDAESRRR</sequence>
<keyword evidence="2" id="KW-0596">Phosphopantetheine</keyword>
<dbReference type="Gene3D" id="3.40.50.12780">
    <property type="entry name" value="N-terminal domain of ligase-like"/>
    <property type="match status" value="1"/>
</dbReference>
<dbReference type="GO" id="GO:0043041">
    <property type="term" value="P:amino acid activation for nonribosomal peptide biosynthetic process"/>
    <property type="evidence" value="ECO:0007669"/>
    <property type="project" value="TreeGrafter"/>
</dbReference>
<organism evidence="6 7">
    <name type="scientific">Gordonia amicalis</name>
    <dbReference type="NCBI Taxonomy" id="89053"/>
    <lineage>
        <taxon>Bacteria</taxon>
        <taxon>Bacillati</taxon>
        <taxon>Actinomycetota</taxon>
        <taxon>Actinomycetes</taxon>
        <taxon>Mycobacteriales</taxon>
        <taxon>Gordoniaceae</taxon>
        <taxon>Gordonia</taxon>
    </lineage>
</organism>
<dbReference type="NCBIfam" id="NF004282">
    <property type="entry name" value="PRK05691.1"/>
    <property type="match status" value="8"/>
</dbReference>
<feature type="region of interest" description="Disordered" evidence="4">
    <location>
        <begin position="4643"/>
        <end position="4665"/>
    </location>
</feature>
<dbReference type="InterPro" id="IPR020802">
    <property type="entry name" value="TesA-like"/>
</dbReference>
<dbReference type="FunFam" id="2.30.38.10:FF:000001">
    <property type="entry name" value="Non-ribosomal peptide synthetase PvdI"/>
    <property type="match status" value="2"/>
</dbReference>
<comment type="caution">
    <text evidence="6">The sequence shown here is derived from an EMBL/GenBank/DDBJ whole genome shotgun (WGS) entry which is preliminary data.</text>
</comment>
<name>A0AAE4RC77_9ACTN</name>
<dbReference type="PANTHER" id="PTHR45527">
    <property type="entry name" value="NONRIBOSOMAL PEPTIDE SYNTHETASE"/>
    <property type="match status" value="1"/>
</dbReference>
<dbReference type="SUPFAM" id="SSF47336">
    <property type="entry name" value="ACP-like"/>
    <property type="match status" value="6"/>
</dbReference>
<dbReference type="PROSITE" id="PS00012">
    <property type="entry name" value="PHOSPHOPANTETHEINE"/>
    <property type="match status" value="5"/>
</dbReference>
<dbReference type="NCBIfam" id="NF003417">
    <property type="entry name" value="PRK04813.1"/>
    <property type="match status" value="6"/>
</dbReference>
<dbReference type="Gene3D" id="1.10.1200.10">
    <property type="entry name" value="ACP-like"/>
    <property type="match status" value="5"/>
</dbReference>
<dbReference type="SUPFAM" id="SSF53474">
    <property type="entry name" value="alpha/beta-Hydrolases"/>
    <property type="match status" value="1"/>
</dbReference>
<feature type="region of interest" description="Disordered" evidence="4">
    <location>
        <begin position="3692"/>
        <end position="3711"/>
    </location>
</feature>
<dbReference type="Pfam" id="PF13193">
    <property type="entry name" value="AMP-binding_C"/>
    <property type="match status" value="3"/>
</dbReference>
<evidence type="ECO:0000256" key="4">
    <source>
        <dbReference type="SAM" id="MobiDB-lite"/>
    </source>
</evidence>
<dbReference type="Gene3D" id="3.30.300.30">
    <property type="match status" value="6"/>
</dbReference>
<dbReference type="Gene3D" id="3.30.559.30">
    <property type="entry name" value="Nonribosomal peptide synthetase, condensation domain"/>
    <property type="match status" value="7"/>
</dbReference>
<dbReference type="Proteomes" id="UP001185922">
    <property type="component" value="Unassembled WGS sequence"/>
</dbReference>
<dbReference type="InterPro" id="IPR036736">
    <property type="entry name" value="ACP-like_sf"/>
</dbReference>
<dbReference type="InterPro" id="IPR001031">
    <property type="entry name" value="Thioesterase"/>
</dbReference>
<dbReference type="NCBIfam" id="TIGR01733">
    <property type="entry name" value="AA-adenyl-dom"/>
    <property type="match status" value="5"/>
</dbReference>
<evidence type="ECO:0000256" key="1">
    <source>
        <dbReference type="ARBA" id="ARBA00001957"/>
    </source>
</evidence>
<evidence type="ECO:0000313" key="6">
    <source>
        <dbReference type="EMBL" id="MDV6314290.1"/>
    </source>
</evidence>
<dbReference type="CDD" id="cd19540">
    <property type="entry name" value="LCL_NRPS-like"/>
    <property type="match status" value="3"/>
</dbReference>
<dbReference type="Gene3D" id="3.40.50.980">
    <property type="match status" value="8"/>
</dbReference>
<evidence type="ECO:0000256" key="3">
    <source>
        <dbReference type="ARBA" id="ARBA00022553"/>
    </source>
</evidence>
<dbReference type="InterPro" id="IPR009081">
    <property type="entry name" value="PP-bd_ACP"/>
</dbReference>
<feature type="domain" description="Carrier" evidence="5">
    <location>
        <begin position="971"/>
        <end position="1045"/>
    </location>
</feature>
<feature type="domain" description="Carrier" evidence="5">
    <location>
        <begin position="2539"/>
        <end position="2613"/>
    </location>
</feature>
<feature type="domain" description="Carrier" evidence="5">
    <location>
        <begin position="6465"/>
        <end position="6540"/>
    </location>
</feature>
<dbReference type="InterPro" id="IPR020845">
    <property type="entry name" value="AMP-binding_CS"/>
</dbReference>
<dbReference type="GO" id="GO:0072330">
    <property type="term" value="P:monocarboxylic acid biosynthetic process"/>
    <property type="evidence" value="ECO:0007669"/>
    <property type="project" value="UniProtKB-ARBA"/>
</dbReference>
<dbReference type="PROSITE" id="PS50075">
    <property type="entry name" value="CARRIER"/>
    <property type="match status" value="6"/>
</dbReference>